<reference evidence="1 2" key="1">
    <citation type="submission" date="2019-04" db="EMBL/GenBank/DDBJ databases">
        <title>Complete genome sequencing of Piscirickettsia salmonis strain Psal-009.</title>
        <authorList>
            <person name="Schober I."/>
            <person name="Bunk B."/>
            <person name="Sproer C."/>
            <person name="Carril G.P."/>
            <person name="Riedel T."/>
            <person name="Flores-Herrera P.A."/>
            <person name="Nourdin-Galindo G."/>
            <person name="Marshall S.H."/>
            <person name="Overmann J."/>
        </authorList>
    </citation>
    <scope>NUCLEOTIDE SEQUENCE [LARGE SCALE GENOMIC DNA]</scope>
    <source>
        <strain evidence="1 2">Psal-009</strain>
    </source>
</reference>
<sequence length="56" mass="6012">MAVTVHPWTVIDSKMAIYLVFSEVFGLDEMVLDGVVVETAGIEPASVNPPLSDLHA</sequence>
<accession>A0A9Q6LN94</accession>
<organism evidence="1 2">
    <name type="scientific">Piscirickettsia salmonis</name>
    <dbReference type="NCBI Taxonomy" id="1238"/>
    <lineage>
        <taxon>Bacteria</taxon>
        <taxon>Pseudomonadati</taxon>
        <taxon>Pseudomonadota</taxon>
        <taxon>Gammaproteobacteria</taxon>
        <taxon>Thiotrichales</taxon>
        <taxon>Piscirickettsiaceae</taxon>
        <taxon>Piscirickettsia</taxon>
    </lineage>
</organism>
<protein>
    <submittedName>
        <fullName evidence="1">Uncharacterized protein</fullName>
    </submittedName>
</protein>
<dbReference type="AlphaFoldDB" id="A0A9Q6LN94"/>
<proteinExistence type="predicted"/>
<evidence type="ECO:0000313" key="1">
    <source>
        <dbReference type="EMBL" id="QGO06994.1"/>
    </source>
</evidence>
<evidence type="ECO:0000313" key="2">
    <source>
        <dbReference type="Proteomes" id="UP000422232"/>
    </source>
</evidence>
<name>A0A9Q6LN94_PISSA</name>
<dbReference type="Proteomes" id="UP000422232">
    <property type="component" value="Chromosome"/>
</dbReference>
<gene>
    <name evidence="1" type="ORF">Psal009_02930</name>
</gene>
<dbReference type="EMBL" id="CP038908">
    <property type="protein sequence ID" value="QGO06994.1"/>
    <property type="molecule type" value="Genomic_DNA"/>
</dbReference>
<keyword evidence="2" id="KW-1185">Reference proteome</keyword>